<feature type="domain" description="Thiol:disulfide interchange protein DsbD N-terminal" evidence="2">
    <location>
        <begin position="39"/>
        <end position="136"/>
    </location>
</feature>
<dbReference type="InterPro" id="IPR028250">
    <property type="entry name" value="DsbDN"/>
</dbReference>
<sequence length="262" mass="26900">MRALILPLLACLAAPAQAQPLPADLVRLEVLPGWRSGEGRHMAALRLTLAPGWKTYWRAPGPAGLAPLLDVAASTGIASAEARWPVPEVFDFKGARSIGYHDGVTIPLDLALDGGPARLAGEIEIGVCNDICVPVRLTFAADLSDGGRRDPAIAAALVDQPLTPEEAGARATCAAAPARDGLGLTVRLSLPPLGPDESVVIESADPGLWLSEADASREGGTLVATAEAVARDGGPPALDRSALRITVLGDGRAVDIRGCQAG</sequence>
<reference evidence="4" key="1">
    <citation type="journal article" date="2019" name="Int. J. Syst. Evol. Microbiol.">
        <title>The Global Catalogue of Microorganisms (GCM) 10K type strain sequencing project: providing services to taxonomists for standard genome sequencing and annotation.</title>
        <authorList>
            <consortium name="The Broad Institute Genomics Platform"/>
            <consortium name="The Broad Institute Genome Sequencing Center for Infectious Disease"/>
            <person name="Wu L."/>
            <person name="Ma J."/>
        </authorList>
    </citation>
    <scope>NUCLEOTIDE SEQUENCE [LARGE SCALE GENOMIC DNA]</scope>
    <source>
        <strain evidence="4">KACC 11588</strain>
    </source>
</reference>
<dbReference type="Proteomes" id="UP001596056">
    <property type="component" value="Unassembled WGS sequence"/>
</dbReference>
<evidence type="ECO:0000313" key="3">
    <source>
        <dbReference type="EMBL" id="MFC5566738.1"/>
    </source>
</evidence>
<accession>A0ABW0SCN8</accession>
<protein>
    <submittedName>
        <fullName evidence="3">Protein-disulfide reductase DsbD domain-containing protein</fullName>
    </submittedName>
</protein>
<organism evidence="3 4">
    <name type="scientific">Rubellimicrobium aerolatum</name>
    <dbReference type="NCBI Taxonomy" id="490979"/>
    <lineage>
        <taxon>Bacteria</taxon>
        <taxon>Pseudomonadati</taxon>
        <taxon>Pseudomonadota</taxon>
        <taxon>Alphaproteobacteria</taxon>
        <taxon>Rhodobacterales</taxon>
        <taxon>Roseobacteraceae</taxon>
        <taxon>Rubellimicrobium</taxon>
    </lineage>
</organism>
<proteinExistence type="predicted"/>
<name>A0ABW0SCN8_9RHOB</name>
<comment type="caution">
    <text evidence="3">The sequence shown here is derived from an EMBL/GenBank/DDBJ whole genome shotgun (WGS) entry which is preliminary data.</text>
</comment>
<gene>
    <name evidence="3" type="ORF">ACFPOC_09975</name>
</gene>
<keyword evidence="4" id="KW-1185">Reference proteome</keyword>
<dbReference type="RefSeq" id="WP_245218809.1">
    <property type="nucleotide sequence ID" value="NZ_JAGGJP010000010.1"/>
</dbReference>
<evidence type="ECO:0000313" key="4">
    <source>
        <dbReference type="Proteomes" id="UP001596056"/>
    </source>
</evidence>
<evidence type="ECO:0000256" key="1">
    <source>
        <dbReference type="SAM" id="SignalP"/>
    </source>
</evidence>
<dbReference type="Pfam" id="PF11412">
    <property type="entry name" value="DsbD_N"/>
    <property type="match status" value="1"/>
</dbReference>
<feature type="signal peptide" evidence="1">
    <location>
        <begin position="1"/>
        <end position="18"/>
    </location>
</feature>
<evidence type="ECO:0000259" key="2">
    <source>
        <dbReference type="Pfam" id="PF11412"/>
    </source>
</evidence>
<keyword evidence="1" id="KW-0732">Signal</keyword>
<feature type="chain" id="PRO_5046281220" evidence="1">
    <location>
        <begin position="19"/>
        <end position="262"/>
    </location>
</feature>
<dbReference type="EMBL" id="JBHSNA010000007">
    <property type="protein sequence ID" value="MFC5566738.1"/>
    <property type="molecule type" value="Genomic_DNA"/>
</dbReference>